<name>A0A8J2KV61_9HEXA</name>
<evidence type="ECO:0000313" key="2">
    <source>
        <dbReference type="EMBL" id="CAG7820382.1"/>
    </source>
</evidence>
<feature type="region of interest" description="Disordered" evidence="1">
    <location>
        <begin position="110"/>
        <end position="129"/>
    </location>
</feature>
<feature type="region of interest" description="Disordered" evidence="1">
    <location>
        <begin position="217"/>
        <end position="238"/>
    </location>
</feature>
<evidence type="ECO:0000256" key="1">
    <source>
        <dbReference type="SAM" id="MobiDB-lite"/>
    </source>
</evidence>
<accession>A0A8J2KV61</accession>
<proteinExistence type="predicted"/>
<gene>
    <name evidence="2" type="ORF">AFUS01_LOCUS30774</name>
</gene>
<keyword evidence="3" id="KW-1185">Reference proteome</keyword>
<feature type="non-terminal residue" evidence="2">
    <location>
        <position position="260"/>
    </location>
</feature>
<feature type="non-terminal residue" evidence="2">
    <location>
        <position position="1"/>
    </location>
</feature>
<organism evidence="2 3">
    <name type="scientific">Allacma fusca</name>
    <dbReference type="NCBI Taxonomy" id="39272"/>
    <lineage>
        <taxon>Eukaryota</taxon>
        <taxon>Metazoa</taxon>
        <taxon>Ecdysozoa</taxon>
        <taxon>Arthropoda</taxon>
        <taxon>Hexapoda</taxon>
        <taxon>Collembola</taxon>
        <taxon>Symphypleona</taxon>
        <taxon>Sminthuridae</taxon>
        <taxon>Allacma</taxon>
    </lineage>
</organism>
<sequence>MANLNTEKEQERRARAFNKNRLPTNFKVGDLVWVSNGRRQGLQLPWIGPYLIITALSTTSFIVEYKGTMRKKHQILRVHSHNMKEFCGPVSWQRDFPGVFKSKILESHEQKRSQDQVRKEHKLSEEFQETEGKSKRVLEEFESLESELTEIRERIRIALKAKVNEKNRDSVYRPPRAKVPELTRSPIRTRAVSTREQAETRMEEDCVPDIPILTEVPMGPHPQLDELGGESDSPLSFVSFSSVNDDSAIIDPFVTGDVGS</sequence>
<dbReference type="Proteomes" id="UP000708208">
    <property type="component" value="Unassembled WGS sequence"/>
</dbReference>
<dbReference type="OrthoDB" id="8022549at2759"/>
<comment type="caution">
    <text evidence="2">The sequence shown here is derived from an EMBL/GenBank/DDBJ whole genome shotgun (WGS) entry which is preliminary data.</text>
</comment>
<dbReference type="EMBL" id="CAJVCH010476954">
    <property type="protein sequence ID" value="CAG7820382.1"/>
    <property type="molecule type" value="Genomic_DNA"/>
</dbReference>
<reference evidence="2" key="1">
    <citation type="submission" date="2021-06" db="EMBL/GenBank/DDBJ databases">
        <authorList>
            <person name="Hodson N. C."/>
            <person name="Mongue J. A."/>
            <person name="Jaron S. K."/>
        </authorList>
    </citation>
    <scope>NUCLEOTIDE SEQUENCE</scope>
</reference>
<protein>
    <submittedName>
        <fullName evidence="2">Uncharacterized protein</fullName>
    </submittedName>
</protein>
<evidence type="ECO:0000313" key="3">
    <source>
        <dbReference type="Proteomes" id="UP000708208"/>
    </source>
</evidence>
<dbReference type="AlphaFoldDB" id="A0A8J2KV61"/>